<dbReference type="Pfam" id="PF01312">
    <property type="entry name" value="Bac_export_2"/>
    <property type="match status" value="1"/>
</dbReference>
<accession>A0A1G8QCN9</accession>
<dbReference type="PANTHER" id="PTHR30531">
    <property type="entry name" value="FLAGELLAR BIOSYNTHETIC PROTEIN FLHB"/>
    <property type="match status" value="1"/>
</dbReference>
<dbReference type="GO" id="GO:0009306">
    <property type="term" value="P:protein secretion"/>
    <property type="evidence" value="ECO:0007669"/>
    <property type="project" value="InterPro"/>
</dbReference>
<dbReference type="RefSeq" id="WP_093191737.1">
    <property type="nucleotide sequence ID" value="NZ_FNEV01000001.1"/>
</dbReference>
<dbReference type="EMBL" id="FNEV01000001">
    <property type="protein sequence ID" value="SDJ02215.1"/>
    <property type="molecule type" value="Genomic_DNA"/>
</dbReference>
<keyword evidence="3" id="KW-1185">Reference proteome</keyword>
<name>A0A1G8QCN9_9BACI</name>
<evidence type="ECO:0000256" key="1">
    <source>
        <dbReference type="SAM" id="MobiDB-lite"/>
    </source>
</evidence>
<gene>
    <name evidence="2" type="ORF">SAMN04490247_0521</name>
</gene>
<dbReference type="SUPFAM" id="SSF160544">
    <property type="entry name" value="EscU C-terminal domain-like"/>
    <property type="match status" value="1"/>
</dbReference>
<keyword evidence="2" id="KW-0969">Cilium</keyword>
<dbReference type="Gene3D" id="3.40.1690.10">
    <property type="entry name" value="secretion proteins EscU"/>
    <property type="match status" value="1"/>
</dbReference>
<evidence type="ECO:0000313" key="3">
    <source>
        <dbReference type="Proteomes" id="UP000199225"/>
    </source>
</evidence>
<dbReference type="GO" id="GO:0005886">
    <property type="term" value="C:plasma membrane"/>
    <property type="evidence" value="ECO:0007669"/>
    <property type="project" value="TreeGrafter"/>
</dbReference>
<keyword evidence="2" id="KW-0966">Cell projection</keyword>
<sequence>MKNENERKEAVALTYDPESGEAPRVTAKGHGYIADKILDRAKEADVPVQEDATLIELLSELNINEQIPEELYQVVAEVFAFIYQSDKEMKQNRKNVQGDKKVE</sequence>
<dbReference type="Proteomes" id="UP000199225">
    <property type="component" value="Unassembled WGS sequence"/>
</dbReference>
<dbReference type="PANTHER" id="PTHR30531:SF12">
    <property type="entry name" value="FLAGELLAR BIOSYNTHETIC PROTEIN FLHB"/>
    <property type="match status" value="1"/>
</dbReference>
<keyword evidence="2" id="KW-0282">Flagellum</keyword>
<feature type="compositionally biased region" description="Basic and acidic residues" evidence="1">
    <location>
        <begin position="1"/>
        <end position="10"/>
    </location>
</feature>
<dbReference type="InterPro" id="IPR006135">
    <property type="entry name" value="T3SS_substrate_exporter"/>
</dbReference>
<dbReference type="STRING" id="86666.SAMN04490247_0521"/>
<dbReference type="AlphaFoldDB" id="A0A1G8QCN9"/>
<organism evidence="2 3">
    <name type="scientific">Salimicrobium halophilum</name>
    <dbReference type="NCBI Taxonomy" id="86666"/>
    <lineage>
        <taxon>Bacteria</taxon>
        <taxon>Bacillati</taxon>
        <taxon>Bacillota</taxon>
        <taxon>Bacilli</taxon>
        <taxon>Bacillales</taxon>
        <taxon>Bacillaceae</taxon>
        <taxon>Salimicrobium</taxon>
    </lineage>
</organism>
<proteinExistence type="predicted"/>
<reference evidence="3" key="1">
    <citation type="submission" date="2016-10" db="EMBL/GenBank/DDBJ databases">
        <authorList>
            <person name="Varghese N."/>
            <person name="Submissions S."/>
        </authorList>
    </citation>
    <scope>NUCLEOTIDE SEQUENCE [LARGE SCALE GENOMIC DNA]</scope>
    <source>
        <strain evidence="3">DSM 4771</strain>
    </source>
</reference>
<evidence type="ECO:0000313" key="2">
    <source>
        <dbReference type="EMBL" id="SDJ02215.1"/>
    </source>
</evidence>
<protein>
    <submittedName>
        <fullName evidence="2">Flagellar biosynthesis protein</fullName>
    </submittedName>
</protein>
<dbReference type="InterPro" id="IPR029025">
    <property type="entry name" value="T3SS_substrate_exporter_C"/>
</dbReference>
<dbReference type="OrthoDB" id="5244399at2"/>
<feature type="region of interest" description="Disordered" evidence="1">
    <location>
        <begin position="1"/>
        <end position="23"/>
    </location>
</feature>